<evidence type="ECO:0000256" key="4">
    <source>
        <dbReference type="ARBA" id="ARBA00019403"/>
    </source>
</evidence>
<evidence type="ECO:0000256" key="1">
    <source>
        <dbReference type="ARBA" id="ARBA00001400"/>
    </source>
</evidence>
<evidence type="ECO:0000256" key="9">
    <source>
        <dbReference type="ARBA" id="ARBA00023004"/>
    </source>
</evidence>
<gene>
    <name evidence="13" type="ORF">FRUB_00551</name>
</gene>
<keyword evidence="9" id="KW-0408">Iron</keyword>
<dbReference type="RefSeq" id="WP_088252685.1">
    <property type="nucleotide sequence ID" value="NZ_NIDE01000001.1"/>
</dbReference>
<comment type="catalytic activity">
    <reaction evidence="1">
        <text>Hydrolyzes single-stranded DNA or mismatched double-stranded DNA and polynucleotides, releasing free uracil.</text>
        <dbReference type="EC" id="3.2.2.27"/>
    </reaction>
</comment>
<dbReference type="GO" id="GO:0051539">
    <property type="term" value="F:4 iron, 4 sulfur cluster binding"/>
    <property type="evidence" value="ECO:0007669"/>
    <property type="project" value="UniProtKB-KW"/>
</dbReference>
<keyword evidence="14" id="KW-1185">Reference proteome</keyword>
<comment type="similarity">
    <text evidence="2">Belongs to the uracil-DNA glycosylase (UDG) superfamily. Type 4 (UDGa) family.</text>
</comment>
<dbReference type="Proteomes" id="UP000214646">
    <property type="component" value="Unassembled WGS sequence"/>
</dbReference>
<evidence type="ECO:0000256" key="6">
    <source>
        <dbReference type="ARBA" id="ARBA00022723"/>
    </source>
</evidence>
<dbReference type="InterPro" id="IPR005273">
    <property type="entry name" value="Ura-DNA_glyco_family4"/>
</dbReference>
<dbReference type="CDD" id="cd10030">
    <property type="entry name" value="UDG-F4_TTUDGA_SPO1dp_like"/>
    <property type="match status" value="1"/>
</dbReference>
<feature type="domain" description="Uracil-DNA glycosylase-like" evidence="12">
    <location>
        <begin position="100"/>
        <end position="249"/>
    </location>
</feature>
<dbReference type="SUPFAM" id="SSF52141">
    <property type="entry name" value="Uracil-DNA glycosylase-like"/>
    <property type="match status" value="1"/>
</dbReference>
<sequence length="265" mass="28892">MTDTPSSGPNPTRQVKQYLAALRAAGVEYVPIAPPLVIEQAAPEELTGPTLATPAALFDAAEGLPTTLEGRRKALELLAAEVEQCEKCPEMFSTRTQTVFGVGNIVPELCFVGEAPGADEDRQGEPFVGAAGQLLNKIIAAMGMSREEVFICNTVKCRPPCRTGNVPPTPKQRENCRPFFERQIELLQPKFICCLGATAAQNVLNTTMGIFKLRGRFHEYKGIPVLCTLHPSFLLREPGAKKDCWDDMKMLLRRMGRPIPGPGGK</sequence>
<dbReference type="InterPro" id="IPR036895">
    <property type="entry name" value="Uracil-DNA_glycosylase-like_sf"/>
</dbReference>
<dbReference type="GO" id="GO:0046872">
    <property type="term" value="F:metal ion binding"/>
    <property type="evidence" value="ECO:0007669"/>
    <property type="project" value="UniProtKB-KW"/>
</dbReference>
<dbReference type="Pfam" id="PF03167">
    <property type="entry name" value="UDG"/>
    <property type="match status" value="1"/>
</dbReference>
<dbReference type="EC" id="3.2.2.27" evidence="3"/>
<protein>
    <recommendedName>
        <fullName evidence="4">Type-4 uracil-DNA glycosylase</fullName>
        <ecNumber evidence="3">3.2.2.27</ecNumber>
    </recommendedName>
</protein>
<dbReference type="InterPro" id="IPR051536">
    <property type="entry name" value="UDG_Type-4/5"/>
</dbReference>
<evidence type="ECO:0000313" key="13">
    <source>
        <dbReference type="EMBL" id="OWK46852.1"/>
    </source>
</evidence>
<name>A0A225DZY3_9BACT</name>
<dbReference type="Gene3D" id="3.40.470.10">
    <property type="entry name" value="Uracil-DNA glycosylase-like domain"/>
    <property type="match status" value="1"/>
</dbReference>
<dbReference type="OrthoDB" id="5290748at2"/>
<dbReference type="GO" id="GO:0004844">
    <property type="term" value="F:uracil DNA N-glycosylase activity"/>
    <property type="evidence" value="ECO:0007669"/>
    <property type="project" value="UniProtKB-EC"/>
</dbReference>
<keyword evidence="5" id="KW-0004">4Fe-4S</keyword>
<evidence type="ECO:0000313" key="14">
    <source>
        <dbReference type="Proteomes" id="UP000214646"/>
    </source>
</evidence>
<proteinExistence type="inferred from homology"/>
<dbReference type="AlphaFoldDB" id="A0A225DZY3"/>
<evidence type="ECO:0000256" key="2">
    <source>
        <dbReference type="ARBA" id="ARBA00006521"/>
    </source>
</evidence>
<dbReference type="PANTHER" id="PTHR33693:SF1">
    <property type="entry name" value="TYPE-4 URACIL-DNA GLYCOSYLASE"/>
    <property type="match status" value="1"/>
</dbReference>
<evidence type="ECO:0000256" key="3">
    <source>
        <dbReference type="ARBA" id="ARBA00012030"/>
    </source>
</evidence>
<organism evidence="13 14">
    <name type="scientific">Fimbriiglobus ruber</name>
    <dbReference type="NCBI Taxonomy" id="1908690"/>
    <lineage>
        <taxon>Bacteria</taxon>
        <taxon>Pseudomonadati</taxon>
        <taxon>Planctomycetota</taxon>
        <taxon>Planctomycetia</taxon>
        <taxon>Gemmatales</taxon>
        <taxon>Gemmataceae</taxon>
        <taxon>Fimbriiglobus</taxon>
    </lineage>
</organism>
<evidence type="ECO:0000256" key="10">
    <source>
        <dbReference type="ARBA" id="ARBA00023014"/>
    </source>
</evidence>
<keyword evidence="7" id="KW-0227">DNA damage</keyword>
<keyword evidence="10" id="KW-0411">Iron-sulfur</keyword>
<dbReference type="EMBL" id="NIDE01000001">
    <property type="protein sequence ID" value="OWK46852.1"/>
    <property type="molecule type" value="Genomic_DNA"/>
</dbReference>
<evidence type="ECO:0000256" key="7">
    <source>
        <dbReference type="ARBA" id="ARBA00022763"/>
    </source>
</evidence>
<reference evidence="14" key="1">
    <citation type="submission" date="2017-06" db="EMBL/GenBank/DDBJ databases">
        <title>Genome analysis of Fimbriiglobus ruber SP5, the first member of the order Planctomycetales with confirmed chitinolytic capability.</title>
        <authorList>
            <person name="Ravin N.V."/>
            <person name="Rakitin A.L."/>
            <person name="Ivanova A.A."/>
            <person name="Beletsky A.V."/>
            <person name="Kulichevskaya I.S."/>
            <person name="Mardanov A.V."/>
            <person name="Dedysh S.N."/>
        </authorList>
    </citation>
    <scope>NUCLEOTIDE SEQUENCE [LARGE SCALE GENOMIC DNA]</scope>
    <source>
        <strain evidence="14">SP5</strain>
    </source>
</reference>
<dbReference type="PANTHER" id="PTHR33693">
    <property type="entry name" value="TYPE-5 URACIL-DNA GLYCOSYLASE"/>
    <property type="match status" value="1"/>
</dbReference>
<keyword evidence="6" id="KW-0479">Metal-binding</keyword>
<dbReference type="SMART" id="SM00986">
    <property type="entry name" value="UDG"/>
    <property type="match status" value="1"/>
</dbReference>
<dbReference type="InterPro" id="IPR005122">
    <property type="entry name" value="Uracil-DNA_glycosylase-like"/>
</dbReference>
<evidence type="ECO:0000256" key="8">
    <source>
        <dbReference type="ARBA" id="ARBA00022801"/>
    </source>
</evidence>
<dbReference type="SMART" id="SM00987">
    <property type="entry name" value="UreE_C"/>
    <property type="match status" value="1"/>
</dbReference>
<keyword evidence="8" id="KW-0378">Hydrolase</keyword>
<evidence type="ECO:0000259" key="12">
    <source>
        <dbReference type="SMART" id="SM00986"/>
    </source>
</evidence>
<accession>A0A225DZY3</accession>
<keyword evidence="11" id="KW-0234">DNA repair</keyword>
<comment type="caution">
    <text evidence="13">The sequence shown here is derived from an EMBL/GenBank/DDBJ whole genome shotgun (WGS) entry which is preliminary data.</text>
</comment>
<evidence type="ECO:0000256" key="11">
    <source>
        <dbReference type="ARBA" id="ARBA00023204"/>
    </source>
</evidence>
<evidence type="ECO:0000256" key="5">
    <source>
        <dbReference type="ARBA" id="ARBA00022485"/>
    </source>
</evidence>
<dbReference type="GO" id="GO:0006281">
    <property type="term" value="P:DNA repair"/>
    <property type="evidence" value="ECO:0007669"/>
    <property type="project" value="UniProtKB-KW"/>
</dbReference>
<dbReference type="NCBIfam" id="TIGR00758">
    <property type="entry name" value="UDG_fam4"/>
    <property type="match status" value="1"/>
</dbReference>